<feature type="coiled-coil region" evidence="1">
    <location>
        <begin position="696"/>
        <end position="730"/>
    </location>
</feature>
<dbReference type="AlphaFoldDB" id="A0A4U8ULG6"/>
<feature type="region of interest" description="Disordered" evidence="2">
    <location>
        <begin position="340"/>
        <end position="367"/>
    </location>
</feature>
<dbReference type="Gene3D" id="1.10.287.1490">
    <property type="match status" value="1"/>
</dbReference>
<keyword evidence="1" id="KW-0175">Coiled coil</keyword>
<evidence type="ECO:0000313" key="3">
    <source>
        <dbReference type="EMBL" id="TMS33696.1"/>
    </source>
</evidence>
<dbReference type="STRING" id="34508.A0A4U8ULG6"/>
<organism evidence="3 4">
    <name type="scientific">Steinernema carpocapsae</name>
    <name type="common">Entomopathogenic nematode</name>
    <dbReference type="NCBI Taxonomy" id="34508"/>
    <lineage>
        <taxon>Eukaryota</taxon>
        <taxon>Metazoa</taxon>
        <taxon>Ecdysozoa</taxon>
        <taxon>Nematoda</taxon>
        <taxon>Chromadorea</taxon>
        <taxon>Rhabditida</taxon>
        <taxon>Tylenchina</taxon>
        <taxon>Panagrolaimomorpha</taxon>
        <taxon>Strongyloidoidea</taxon>
        <taxon>Steinernematidae</taxon>
        <taxon>Steinernema</taxon>
    </lineage>
</organism>
<protein>
    <submittedName>
        <fullName evidence="3">Uncharacterized protein</fullName>
    </submittedName>
</protein>
<comment type="caution">
    <text evidence="3">The sequence shown here is derived from an EMBL/GenBank/DDBJ whole genome shotgun (WGS) entry which is preliminary data.</text>
</comment>
<sequence length="850" mass="97853">MAANWLKNIGGQLTEFASEVMNEAQQEVDDPESELQVEKKKSADFEKQLHAEKAKTEVLEKQVKSLEDQMYTTNMEMDAISSRFQKMIDARDNQIKTMKSELYQYQVRAEEGELSPKVTGSADLERCAQLEHHLHEDQTKLDILVAKNRTLEDQLHRLNMDLGSLNILHQNSMDARDQQIESLKGEIEALQSWGEEVDLKSTTQAEPHDAAQQKIEELHNELRDANNKNEELEETITNLRDQIRHLRLKIQTNTINQTATSEANEREMTSLRDRNAELSALLDAQQRYGQEYQHLEAQLAEKTLCNDTLAEYIRKLEEQIYKTGHPSLVDLAVYDVVDKPESSENEAQSSNEEVVNESSEGPGPNTKANLLLELRIRSCRSKKRSMQRTLNWLNYERPKKRLEHCDQHNEIPHGTPTFEQVTERIFKEKIEKARAEVTHWKTIAGENGQAYYDEEIKKLQKALSGKELECDDQLAYILLNIETPTSHTAQADSHISNDELSEKLGRPKTTDLDNEQEIRKLRLELYELLKCFNELSTEYTRYKDQHESNPSSAMNREFTDRIDSLKASLIEYEERYEQCKRENSETVAQLEKLTADFEKLRFGVKSAGTDLAAENAQLKEKLNEALQDKEVLLNDSQKFQGTVNSIDKELERIRESNRNLHGENAELRVSLDGSRARVSESNEMLRGFRTELNEIRDAGESRVESARAVAAQLEAQRDALQAEVEGLRTKVEQNDGTIQRLRALVGDDGAHIEADHNDIDKKSDGCRRTVRTTTGNEREPNGRPTSLCLRLLGPLVWSDVILHRPTSHPPSPQRRQNWTTRSSKRNSNYFRQSWRQWRKKGTSWRLPTAN</sequence>
<evidence type="ECO:0000256" key="1">
    <source>
        <dbReference type="SAM" id="Coils"/>
    </source>
</evidence>
<gene>
    <name evidence="3" type="ORF">L596_001408</name>
</gene>
<dbReference type="Gene3D" id="1.20.5.1700">
    <property type="match status" value="1"/>
</dbReference>
<dbReference type="PANTHER" id="PTHR23159:SF31">
    <property type="entry name" value="CENTROSOME-ASSOCIATED PROTEIN CEP250 ISOFORM X1"/>
    <property type="match status" value="1"/>
</dbReference>
<feature type="coiled-coil region" evidence="1">
    <location>
        <begin position="555"/>
        <end position="666"/>
    </location>
</feature>
<feature type="coiled-coil region" evidence="1">
    <location>
        <begin position="21"/>
        <end position="69"/>
    </location>
</feature>
<feature type="compositionally biased region" description="Basic and acidic residues" evidence="2">
    <location>
        <begin position="495"/>
        <end position="508"/>
    </location>
</feature>
<reference evidence="3 4" key="1">
    <citation type="journal article" date="2015" name="Genome Biol.">
        <title>Comparative genomics of Steinernema reveals deeply conserved gene regulatory networks.</title>
        <authorList>
            <person name="Dillman A.R."/>
            <person name="Macchietto M."/>
            <person name="Porter C.F."/>
            <person name="Rogers A."/>
            <person name="Williams B."/>
            <person name="Antoshechkin I."/>
            <person name="Lee M.M."/>
            <person name="Goodwin Z."/>
            <person name="Lu X."/>
            <person name="Lewis E.E."/>
            <person name="Goodrich-Blair H."/>
            <person name="Stock S.P."/>
            <person name="Adams B.J."/>
            <person name="Sternberg P.W."/>
            <person name="Mortazavi A."/>
        </authorList>
    </citation>
    <scope>NUCLEOTIDE SEQUENCE [LARGE SCALE GENOMIC DNA]</scope>
    <source>
        <strain evidence="3 4">ALL</strain>
    </source>
</reference>
<dbReference type="Proteomes" id="UP000298663">
    <property type="component" value="Unassembled WGS sequence"/>
</dbReference>
<reference evidence="3 4" key="2">
    <citation type="journal article" date="2019" name="G3 (Bethesda)">
        <title>Hybrid Assembly of the Genome of the Entomopathogenic Nematode Steinernema carpocapsae Identifies the X-Chromosome.</title>
        <authorList>
            <person name="Serra L."/>
            <person name="Macchietto M."/>
            <person name="Macias-Munoz A."/>
            <person name="McGill C.J."/>
            <person name="Rodriguez I.M."/>
            <person name="Rodriguez B."/>
            <person name="Murad R."/>
            <person name="Mortazavi A."/>
        </authorList>
    </citation>
    <scope>NUCLEOTIDE SEQUENCE [LARGE SCALE GENOMIC DNA]</scope>
    <source>
        <strain evidence="3 4">ALL</strain>
    </source>
</reference>
<dbReference type="OrthoDB" id="425925at2759"/>
<feature type="coiled-coil region" evidence="1">
    <location>
        <begin position="208"/>
        <end position="249"/>
    </location>
</feature>
<feature type="region of interest" description="Disordered" evidence="2">
    <location>
        <begin position="487"/>
        <end position="508"/>
    </location>
</feature>
<accession>A0A4U8ULG6</accession>
<feature type="region of interest" description="Disordered" evidence="2">
    <location>
        <begin position="803"/>
        <end position="829"/>
    </location>
</feature>
<dbReference type="EMBL" id="AZBU02000001">
    <property type="protein sequence ID" value="TMS33696.1"/>
    <property type="molecule type" value="Genomic_DNA"/>
</dbReference>
<name>A0A4U8ULG6_STECR</name>
<evidence type="ECO:0000313" key="4">
    <source>
        <dbReference type="Proteomes" id="UP000298663"/>
    </source>
</evidence>
<proteinExistence type="predicted"/>
<keyword evidence="4" id="KW-1185">Reference proteome</keyword>
<evidence type="ECO:0000256" key="2">
    <source>
        <dbReference type="SAM" id="MobiDB-lite"/>
    </source>
</evidence>
<feature type="compositionally biased region" description="Low complexity" evidence="2">
    <location>
        <begin position="345"/>
        <end position="360"/>
    </location>
</feature>
<dbReference type="PANTHER" id="PTHR23159">
    <property type="entry name" value="CENTROSOMAL PROTEIN 2"/>
    <property type="match status" value="1"/>
</dbReference>
<feature type="compositionally biased region" description="Polar residues" evidence="2">
    <location>
        <begin position="813"/>
        <end position="829"/>
    </location>
</feature>